<dbReference type="AlphaFoldDB" id="K9HCC9"/>
<dbReference type="SUPFAM" id="SSF55729">
    <property type="entry name" value="Acyl-CoA N-acyltransferases (Nat)"/>
    <property type="match status" value="1"/>
</dbReference>
<comment type="similarity">
    <text evidence="7 8">Belongs to the autoinducer synthase family.</text>
</comment>
<accession>K9HCC9</accession>
<evidence type="ECO:0000256" key="8">
    <source>
        <dbReference type="RuleBase" id="RU361135"/>
    </source>
</evidence>
<keyword evidence="5 7" id="KW-0071">Autoinducer synthesis</keyword>
<dbReference type="RefSeq" id="WP_009541830.1">
    <property type="nucleotide sequence ID" value="NZ_ANHY01000017.1"/>
</dbReference>
<dbReference type="Gene3D" id="3.40.630.30">
    <property type="match status" value="1"/>
</dbReference>
<dbReference type="GO" id="GO:0061579">
    <property type="term" value="F:N-acyl homoserine lactone synthase activity"/>
    <property type="evidence" value="ECO:0007669"/>
    <property type="project" value="UniProtKB-UniRule"/>
</dbReference>
<protein>
    <recommendedName>
        <fullName evidence="1 8">Acyl-homoserine-lactone synthase</fullName>
        <ecNumber evidence="1 8">2.3.1.184</ecNumber>
    </recommendedName>
    <alternativeName>
        <fullName evidence="8">Autoinducer synthesis protein</fullName>
    </alternativeName>
</protein>
<evidence type="ECO:0000313" key="10">
    <source>
        <dbReference type="Proteomes" id="UP000009881"/>
    </source>
</evidence>
<dbReference type="PANTHER" id="PTHR39322:SF1">
    <property type="entry name" value="ISOVALERYL-HOMOSERINE LACTONE SYNTHASE"/>
    <property type="match status" value="1"/>
</dbReference>
<dbReference type="EMBL" id="ANHY01000017">
    <property type="protein sequence ID" value="EKV28173.1"/>
    <property type="molecule type" value="Genomic_DNA"/>
</dbReference>
<dbReference type="InterPro" id="IPR018311">
    <property type="entry name" value="Autoind_synth_CS"/>
</dbReference>
<evidence type="ECO:0000256" key="1">
    <source>
        <dbReference type="ARBA" id="ARBA00012340"/>
    </source>
</evidence>
<evidence type="ECO:0000256" key="7">
    <source>
        <dbReference type="PROSITE-ProRule" id="PRU00533"/>
    </source>
</evidence>
<keyword evidence="3 8" id="KW-0808">Transferase</keyword>
<dbReference type="EC" id="2.3.1.184" evidence="1 8"/>
<evidence type="ECO:0000313" key="9">
    <source>
        <dbReference type="EMBL" id="EKV28173.1"/>
    </source>
</evidence>
<gene>
    <name evidence="9" type="ORF">C882_1174</name>
</gene>
<keyword evidence="2 7" id="KW-0673">Quorum sensing</keyword>
<comment type="caution">
    <text evidence="9">The sequence shown here is derived from an EMBL/GenBank/DDBJ whole genome shotgun (WGS) entry which is preliminary data.</text>
</comment>
<proteinExistence type="inferred from homology"/>
<keyword evidence="4 8" id="KW-0949">S-adenosyl-L-methionine</keyword>
<evidence type="ECO:0000256" key="2">
    <source>
        <dbReference type="ARBA" id="ARBA00022654"/>
    </source>
</evidence>
<reference evidence="9 10" key="1">
    <citation type="journal article" date="2013" name="Genome Announc.">
        <title>Draft Genome Sequence of an Alphaproteobacterium, Caenispirillum salinarum AK4(T), Isolated from a Solar Saltern.</title>
        <authorList>
            <person name="Khatri I."/>
            <person name="Singh A."/>
            <person name="Korpole S."/>
            <person name="Pinnaka A.K."/>
            <person name="Subramanian S."/>
        </authorList>
    </citation>
    <scope>NUCLEOTIDE SEQUENCE [LARGE SCALE GENOMIC DNA]</scope>
    <source>
        <strain evidence="9 10">AK4</strain>
    </source>
</reference>
<dbReference type="PANTHER" id="PTHR39322">
    <property type="entry name" value="ACYL-HOMOSERINE-LACTONE SYNTHASE"/>
    <property type="match status" value="1"/>
</dbReference>
<dbReference type="eggNOG" id="COG3916">
    <property type="taxonomic scope" value="Bacteria"/>
</dbReference>
<dbReference type="OrthoDB" id="6169313at2"/>
<evidence type="ECO:0000256" key="3">
    <source>
        <dbReference type="ARBA" id="ARBA00022679"/>
    </source>
</evidence>
<dbReference type="Proteomes" id="UP000009881">
    <property type="component" value="Unassembled WGS sequence"/>
</dbReference>
<organism evidence="9 10">
    <name type="scientific">Caenispirillum salinarum AK4</name>
    <dbReference type="NCBI Taxonomy" id="1238182"/>
    <lineage>
        <taxon>Bacteria</taxon>
        <taxon>Pseudomonadati</taxon>
        <taxon>Pseudomonadota</taxon>
        <taxon>Alphaproteobacteria</taxon>
        <taxon>Rhodospirillales</taxon>
        <taxon>Novispirillaceae</taxon>
        <taxon>Caenispirillum</taxon>
    </lineage>
</organism>
<evidence type="ECO:0000256" key="5">
    <source>
        <dbReference type="ARBA" id="ARBA00022929"/>
    </source>
</evidence>
<dbReference type="PRINTS" id="PR01549">
    <property type="entry name" value="AUTOINDCRSYN"/>
</dbReference>
<sequence length="212" mass="24100">MLDCLTWGTAHHFGNALAGQHRLRYRVFVQRAGWNVPHINEMEWDQYDTPAAHYLVWRDDDGEARGVVRFSPTNVPYMIADIWPEMVTDVPLPRDTLTWEATRLAVDPSASPALRRQIRREMVVGIMEFGLMYGVQRYIHLMPPTFVRSFLLGNGMNTWAVGPTRRIDGVPCTVWLTEVSAERLETVRKVTGVRQPVLRLADDDAMAPAVAA</sequence>
<dbReference type="InterPro" id="IPR001690">
    <property type="entry name" value="Autoind_synthase"/>
</dbReference>
<dbReference type="GO" id="GO:0007165">
    <property type="term" value="P:signal transduction"/>
    <property type="evidence" value="ECO:0007669"/>
    <property type="project" value="TreeGrafter"/>
</dbReference>
<dbReference type="PROSITE" id="PS00949">
    <property type="entry name" value="AUTOINDUCER_SYNTH_1"/>
    <property type="match status" value="1"/>
</dbReference>
<dbReference type="Pfam" id="PF00765">
    <property type="entry name" value="Autoind_synth"/>
    <property type="match status" value="1"/>
</dbReference>
<dbReference type="GO" id="GO:0009372">
    <property type="term" value="P:quorum sensing"/>
    <property type="evidence" value="ECO:0007669"/>
    <property type="project" value="UniProtKB-UniRule"/>
</dbReference>
<name>K9HCC9_9PROT</name>
<dbReference type="InterPro" id="IPR016181">
    <property type="entry name" value="Acyl_CoA_acyltransferase"/>
</dbReference>
<comment type="catalytic activity">
    <reaction evidence="6 8">
        <text>a fatty acyl-[ACP] + S-adenosyl-L-methionine = an N-acyl-L-homoserine lactone + S-methyl-5'-thioadenosine + holo-[ACP] + H(+)</text>
        <dbReference type="Rhea" id="RHEA:10096"/>
        <dbReference type="Rhea" id="RHEA-COMP:9685"/>
        <dbReference type="Rhea" id="RHEA-COMP:14125"/>
        <dbReference type="ChEBI" id="CHEBI:15378"/>
        <dbReference type="ChEBI" id="CHEBI:17509"/>
        <dbReference type="ChEBI" id="CHEBI:55474"/>
        <dbReference type="ChEBI" id="CHEBI:59789"/>
        <dbReference type="ChEBI" id="CHEBI:64479"/>
        <dbReference type="ChEBI" id="CHEBI:138651"/>
        <dbReference type="EC" id="2.3.1.184"/>
    </reaction>
</comment>
<dbReference type="STRING" id="1238182.C882_1174"/>
<evidence type="ECO:0000256" key="4">
    <source>
        <dbReference type="ARBA" id="ARBA00022691"/>
    </source>
</evidence>
<evidence type="ECO:0000256" key="6">
    <source>
        <dbReference type="ARBA" id="ARBA00048576"/>
    </source>
</evidence>
<dbReference type="PROSITE" id="PS51187">
    <property type="entry name" value="AUTOINDUCER_SYNTH_2"/>
    <property type="match status" value="1"/>
</dbReference>
<keyword evidence="10" id="KW-1185">Reference proteome</keyword>